<evidence type="ECO:0000256" key="3">
    <source>
        <dbReference type="HAMAP-Rule" id="MF_01385"/>
    </source>
</evidence>
<dbReference type="Pfam" id="PF01730">
    <property type="entry name" value="UreF"/>
    <property type="match status" value="1"/>
</dbReference>
<dbReference type="AlphaFoldDB" id="A0A1G8CLR2"/>
<accession>A0A1G8CLR2</accession>
<sequence length="229" mass="26303">MQSQFLGRLLHLSDPTLPIGGYTHSNGLETYVQEGLVNSKVTAEEYVRHNLWYNLRYNDAAIMKLAYDAASKGDLAELIKLDQECNALKSPMEVRQGSQKLGVRLFKIFSRYVDNPLVEQWGQIIREKKAYSHYCVLFGMFAYLMELPIVEAMHAYYYNAAIGMVTNAVKLVPLGQLDGQDILYYLHDDLWTLSQESLNLDRNLIGLCNVGFDIRCMQHENLYSRLYLS</sequence>
<gene>
    <name evidence="3" type="primary">ureF</name>
    <name evidence="4" type="ORF">SAMN05421818_104110</name>
</gene>
<dbReference type="EMBL" id="FNDQ01000004">
    <property type="protein sequence ID" value="SDH46284.1"/>
    <property type="molecule type" value="Genomic_DNA"/>
</dbReference>
<dbReference type="PANTHER" id="PTHR33620:SF1">
    <property type="entry name" value="UREASE ACCESSORY PROTEIN F"/>
    <property type="match status" value="1"/>
</dbReference>
<name>A0A1G8CLR2_9FLAO</name>
<dbReference type="InterPro" id="IPR038277">
    <property type="entry name" value="UreF_sf"/>
</dbReference>
<dbReference type="InterPro" id="IPR002639">
    <property type="entry name" value="UreF"/>
</dbReference>
<comment type="similarity">
    <text evidence="3">Belongs to the UreF family.</text>
</comment>
<dbReference type="PIRSF" id="PIRSF009467">
    <property type="entry name" value="Ureas_acces_UreF"/>
    <property type="match status" value="1"/>
</dbReference>
<organism evidence="4 5">
    <name type="scientific">Myroides phaeus</name>
    <dbReference type="NCBI Taxonomy" id="702745"/>
    <lineage>
        <taxon>Bacteria</taxon>
        <taxon>Pseudomonadati</taxon>
        <taxon>Bacteroidota</taxon>
        <taxon>Flavobacteriia</taxon>
        <taxon>Flavobacteriales</taxon>
        <taxon>Flavobacteriaceae</taxon>
        <taxon>Myroides</taxon>
    </lineage>
</organism>
<comment type="function">
    <text evidence="3">Required for maturation of urease via the functional incorporation of the urease nickel metallocenter.</text>
</comment>
<reference evidence="5" key="1">
    <citation type="submission" date="2016-10" db="EMBL/GenBank/DDBJ databases">
        <authorList>
            <person name="Varghese N."/>
            <person name="Submissions S."/>
        </authorList>
    </citation>
    <scope>NUCLEOTIDE SEQUENCE [LARGE SCALE GENOMIC DNA]</scope>
    <source>
        <strain evidence="5">DSM 23313</strain>
    </source>
</reference>
<keyword evidence="3" id="KW-0963">Cytoplasm</keyword>
<comment type="subunit">
    <text evidence="3">UreD, UreF and UreG form a complex that acts as a GTP-hydrolysis-dependent molecular chaperone, activating the urease apoprotein by helping to assemble the nickel containing metallocenter of UreC. The UreE protein probably delivers the nickel.</text>
</comment>
<dbReference type="HAMAP" id="MF_01385">
    <property type="entry name" value="UreF"/>
    <property type="match status" value="1"/>
</dbReference>
<keyword evidence="1 3" id="KW-0996">Nickel insertion</keyword>
<keyword evidence="5" id="KW-1185">Reference proteome</keyword>
<proteinExistence type="inferred from homology"/>
<dbReference type="Gene3D" id="1.10.4190.10">
    <property type="entry name" value="Urease accessory protein UreF"/>
    <property type="match status" value="1"/>
</dbReference>
<protein>
    <recommendedName>
        <fullName evidence="3">Urease accessory protein UreF</fullName>
    </recommendedName>
</protein>
<dbReference type="PANTHER" id="PTHR33620">
    <property type="entry name" value="UREASE ACCESSORY PROTEIN F"/>
    <property type="match status" value="1"/>
</dbReference>
<evidence type="ECO:0000313" key="5">
    <source>
        <dbReference type="Proteomes" id="UP000243588"/>
    </source>
</evidence>
<dbReference type="GO" id="GO:0005737">
    <property type="term" value="C:cytoplasm"/>
    <property type="evidence" value="ECO:0007669"/>
    <property type="project" value="UniProtKB-SubCell"/>
</dbReference>
<dbReference type="RefSeq" id="WP_090406257.1">
    <property type="nucleotide sequence ID" value="NZ_FNDQ01000004.1"/>
</dbReference>
<evidence type="ECO:0000256" key="1">
    <source>
        <dbReference type="ARBA" id="ARBA00022988"/>
    </source>
</evidence>
<evidence type="ECO:0000256" key="2">
    <source>
        <dbReference type="ARBA" id="ARBA00023186"/>
    </source>
</evidence>
<dbReference type="STRING" id="702745.SAMN05421818_104110"/>
<dbReference type="Proteomes" id="UP000243588">
    <property type="component" value="Unassembled WGS sequence"/>
</dbReference>
<comment type="subcellular location">
    <subcellularLocation>
        <location evidence="3">Cytoplasm</location>
    </subcellularLocation>
</comment>
<keyword evidence="2 3" id="KW-0143">Chaperone</keyword>
<evidence type="ECO:0000313" key="4">
    <source>
        <dbReference type="EMBL" id="SDH46284.1"/>
    </source>
</evidence>
<dbReference type="GO" id="GO:0016151">
    <property type="term" value="F:nickel cation binding"/>
    <property type="evidence" value="ECO:0007669"/>
    <property type="project" value="UniProtKB-UniRule"/>
</dbReference>